<keyword evidence="6 10" id="KW-0133">Cell shape</keyword>
<evidence type="ECO:0000256" key="1">
    <source>
        <dbReference type="ARBA" id="ARBA00022490"/>
    </source>
</evidence>
<feature type="binding site" evidence="10">
    <location>
        <begin position="109"/>
        <end position="115"/>
    </location>
    <ligand>
        <name>ATP</name>
        <dbReference type="ChEBI" id="CHEBI:30616"/>
    </ligand>
</feature>
<evidence type="ECO:0000256" key="2">
    <source>
        <dbReference type="ARBA" id="ARBA00022598"/>
    </source>
</evidence>
<evidence type="ECO:0000259" key="14">
    <source>
        <dbReference type="Pfam" id="PF08245"/>
    </source>
</evidence>
<feature type="domain" description="Mur ligase C-terminal" evidence="13">
    <location>
        <begin position="322"/>
        <end position="444"/>
    </location>
</feature>
<evidence type="ECO:0000256" key="8">
    <source>
        <dbReference type="ARBA" id="ARBA00023306"/>
    </source>
</evidence>
<proteinExistence type="inferred from homology"/>
<accession>A0ABT7UR01</accession>
<dbReference type="SUPFAM" id="SSF63418">
    <property type="entry name" value="MurE/MurF N-terminal domain"/>
    <property type="match status" value="1"/>
</dbReference>
<evidence type="ECO:0000256" key="9">
    <source>
        <dbReference type="ARBA" id="ARBA00023316"/>
    </source>
</evidence>
<dbReference type="InterPro" id="IPR035911">
    <property type="entry name" value="MurE/MurF_N"/>
</dbReference>
<keyword evidence="16" id="KW-1185">Reference proteome</keyword>
<keyword evidence="1 10" id="KW-0963">Cytoplasm</keyword>
<evidence type="ECO:0000256" key="11">
    <source>
        <dbReference type="RuleBase" id="RU004136"/>
    </source>
</evidence>
<sequence>MQPIPAKMLLAGLAEAGSVGSETITAVVTDSRAVCPDCVFVCFPGQRVDGHDFAAKAVEEGAAYVVANHPVEGVPEKKFVLCPSSHHAMVRMAANYRMLFHPRMIGVTGSVGKTTTKEFCYAILSAFGRTIKTEGNQNNEIGVPNTLFRITGETEYAVVEMGMSALGEIERLSRAARPDAGLITCIGVSHLESLGSRENILKAKLEICTGLLDGAPLALNADDEYLQLARREGMIPARLRPVWYGMNAPEADVRAVEVQPLENGMSFTLEDKEHGSFAVTIPALGMHSVYDALAAYAAATRMGLDAARCAAALADYQTTGMRQKVVENGGRVFIEDCYNASPDSMRASLNMFKEYPCKGRRFALLGDMLELGSIEEEAHRQVGRWAAQSGLAHLVTLGSASRFAADEAEKAGLAVTRCQTHEEAAQALESLMAPGDALLAKGSRGMRLEQVLQLLYAGEDQTNN</sequence>
<evidence type="ECO:0000313" key="16">
    <source>
        <dbReference type="Proteomes" id="UP001529380"/>
    </source>
</evidence>
<comment type="pathway">
    <text evidence="10 11">Cell wall biogenesis; peptidoglycan biosynthesis.</text>
</comment>
<dbReference type="InterPro" id="IPR051046">
    <property type="entry name" value="MurCDEF_CellWall_CoF430Synth"/>
</dbReference>
<feature type="domain" description="Mur ligase central" evidence="14">
    <location>
        <begin position="107"/>
        <end position="299"/>
    </location>
</feature>
<evidence type="ECO:0000256" key="3">
    <source>
        <dbReference type="ARBA" id="ARBA00022618"/>
    </source>
</evidence>
<dbReference type="Gene3D" id="3.40.1390.10">
    <property type="entry name" value="MurE/MurF, N-terminal domain"/>
    <property type="match status" value="1"/>
</dbReference>
<dbReference type="RefSeq" id="WP_289599887.1">
    <property type="nucleotide sequence ID" value="NZ_JAUDCL010000013.1"/>
</dbReference>
<reference evidence="15 16" key="1">
    <citation type="submission" date="2023-06" db="EMBL/GenBank/DDBJ databases">
        <title>Identification and characterization of horizontal gene transfer across gut microbiota members of farm animals based on homology search.</title>
        <authorList>
            <person name="Schwarzerova J."/>
            <person name="Nykrynova M."/>
            <person name="Jureckova K."/>
            <person name="Cejkova D."/>
            <person name="Rychlik I."/>
        </authorList>
    </citation>
    <scope>NUCLEOTIDE SEQUENCE [LARGE SCALE GENOMIC DNA]</scope>
    <source>
        <strain evidence="15 16">ET340</strain>
    </source>
</reference>
<comment type="catalytic activity">
    <reaction evidence="10 11">
        <text>D-alanyl-D-alanine + UDP-N-acetyl-alpha-D-muramoyl-L-alanyl-gamma-D-glutamyl-meso-2,6-diaminopimelate + ATP = UDP-N-acetyl-alpha-D-muramoyl-L-alanyl-gamma-D-glutamyl-meso-2,6-diaminopimeloyl-D-alanyl-D-alanine + ADP + phosphate + H(+)</text>
        <dbReference type="Rhea" id="RHEA:28374"/>
        <dbReference type="ChEBI" id="CHEBI:15378"/>
        <dbReference type="ChEBI" id="CHEBI:30616"/>
        <dbReference type="ChEBI" id="CHEBI:43474"/>
        <dbReference type="ChEBI" id="CHEBI:57822"/>
        <dbReference type="ChEBI" id="CHEBI:61386"/>
        <dbReference type="ChEBI" id="CHEBI:83905"/>
        <dbReference type="ChEBI" id="CHEBI:456216"/>
        <dbReference type="EC" id="6.3.2.10"/>
    </reaction>
</comment>
<keyword evidence="2 10" id="KW-0436">Ligase</keyword>
<dbReference type="Gene3D" id="3.90.190.20">
    <property type="entry name" value="Mur ligase, C-terminal domain"/>
    <property type="match status" value="1"/>
</dbReference>
<dbReference type="InterPro" id="IPR005863">
    <property type="entry name" value="UDP-N-AcMur_synth"/>
</dbReference>
<gene>
    <name evidence="10 15" type="primary">murF</name>
    <name evidence="15" type="ORF">QUW08_08475</name>
</gene>
<feature type="domain" description="Mur ligase N-terminal catalytic" evidence="12">
    <location>
        <begin position="23"/>
        <end position="71"/>
    </location>
</feature>
<comment type="similarity">
    <text evidence="10">Belongs to the MurCDEF family. MurF subfamily.</text>
</comment>
<dbReference type="InterPro" id="IPR000713">
    <property type="entry name" value="Mur_ligase_N"/>
</dbReference>
<keyword evidence="5 10" id="KW-0067">ATP-binding</keyword>
<dbReference type="SUPFAM" id="SSF53244">
    <property type="entry name" value="MurD-like peptide ligases, peptide-binding domain"/>
    <property type="match status" value="1"/>
</dbReference>
<protein>
    <recommendedName>
        <fullName evidence="10 11">UDP-N-acetylmuramoyl-tripeptide--D-alanyl-D-alanine ligase</fullName>
        <ecNumber evidence="10 11">6.3.2.10</ecNumber>
    </recommendedName>
    <alternativeName>
        <fullName evidence="10">D-alanyl-D-alanine-adding enzyme</fullName>
    </alternativeName>
</protein>
<dbReference type="HAMAP" id="MF_02019">
    <property type="entry name" value="MurF"/>
    <property type="match status" value="1"/>
</dbReference>
<comment type="function">
    <text evidence="10 11">Involved in cell wall formation. Catalyzes the final step in the synthesis of UDP-N-acetylmuramoyl-pentapeptide, the precursor of murein.</text>
</comment>
<evidence type="ECO:0000256" key="5">
    <source>
        <dbReference type="ARBA" id="ARBA00022840"/>
    </source>
</evidence>
<keyword evidence="9 10" id="KW-0961">Cell wall biogenesis/degradation</keyword>
<dbReference type="Pfam" id="PF01225">
    <property type="entry name" value="Mur_ligase"/>
    <property type="match status" value="1"/>
</dbReference>
<keyword evidence="3 10" id="KW-0132">Cell division</keyword>
<dbReference type="InterPro" id="IPR013221">
    <property type="entry name" value="Mur_ligase_cen"/>
</dbReference>
<comment type="subcellular location">
    <subcellularLocation>
        <location evidence="10 11">Cytoplasm</location>
    </subcellularLocation>
</comment>
<dbReference type="NCBIfam" id="TIGR01143">
    <property type="entry name" value="murF"/>
    <property type="match status" value="1"/>
</dbReference>
<keyword evidence="4 10" id="KW-0547">Nucleotide-binding</keyword>
<dbReference type="Pfam" id="PF08245">
    <property type="entry name" value="Mur_ligase_M"/>
    <property type="match status" value="1"/>
</dbReference>
<dbReference type="EC" id="6.3.2.10" evidence="10 11"/>
<evidence type="ECO:0000256" key="10">
    <source>
        <dbReference type="HAMAP-Rule" id="MF_02019"/>
    </source>
</evidence>
<dbReference type="EMBL" id="JAUDCL010000013">
    <property type="protein sequence ID" value="MDM8201321.1"/>
    <property type="molecule type" value="Genomic_DNA"/>
</dbReference>
<keyword evidence="8 10" id="KW-0131">Cell cycle</keyword>
<dbReference type="InterPro" id="IPR036615">
    <property type="entry name" value="Mur_ligase_C_dom_sf"/>
</dbReference>
<evidence type="ECO:0000259" key="13">
    <source>
        <dbReference type="Pfam" id="PF02875"/>
    </source>
</evidence>
<keyword evidence="7 10" id="KW-0573">Peptidoglycan synthesis</keyword>
<evidence type="ECO:0000259" key="12">
    <source>
        <dbReference type="Pfam" id="PF01225"/>
    </source>
</evidence>
<dbReference type="SUPFAM" id="SSF53623">
    <property type="entry name" value="MurD-like peptide ligases, catalytic domain"/>
    <property type="match status" value="1"/>
</dbReference>
<evidence type="ECO:0000313" key="15">
    <source>
        <dbReference type="EMBL" id="MDM8201321.1"/>
    </source>
</evidence>
<evidence type="ECO:0000256" key="6">
    <source>
        <dbReference type="ARBA" id="ARBA00022960"/>
    </source>
</evidence>
<evidence type="ECO:0000256" key="4">
    <source>
        <dbReference type="ARBA" id="ARBA00022741"/>
    </source>
</evidence>
<dbReference type="GO" id="GO:0047480">
    <property type="term" value="F:UDP-N-acetylmuramoyl-tripeptide-D-alanyl-D-alanine ligase activity"/>
    <property type="evidence" value="ECO:0007669"/>
    <property type="project" value="UniProtKB-EC"/>
</dbReference>
<dbReference type="Pfam" id="PF02875">
    <property type="entry name" value="Mur_ligase_C"/>
    <property type="match status" value="1"/>
</dbReference>
<organism evidence="15 16">
    <name type="scientific">Allofournierella massiliensis</name>
    <dbReference type="NCBI Taxonomy" id="1650663"/>
    <lineage>
        <taxon>Bacteria</taxon>
        <taxon>Bacillati</taxon>
        <taxon>Bacillota</taxon>
        <taxon>Clostridia</taxon>
        <taxon>Eubacteriales</taxon>
        <taxon>Oscillospiraceae</taxon>
        <taxon>Allofournierella</taxon>
    </lineage>
</organism>
<dbReference type="InterPro" id="IPR036565">
    <property type="entry name" value="Mur-like_cat_sf"/>
</dbReference>
<dbReference type="InterPro" id="IPR004101">
    <property type="entry name" value="Mur_ligase_C"/>
</dbReference>
<dbReference type="PANTHER" id="PTHR43024">
    <property type="entry name" value="UDP-N-ACETYLMURAMOYL-TRIPEPTIDE--D-ALANYL-D-ALANINE LIGASE"/>
    <property type="match status" value="1"/>
</dbReference>
<dbReference type="Gene3D" id="3.40.1190.10">
    <property type="entry name" value="Mur-like, catalytic domain"/>
    <property type="match status" value="1"/>
</dbReference>
<dbReference type="Proteomes" id="UP001529380">
    <property type="component" value="Unassembled WGS sequence"/>
</dbReference>
<comment type="caution">
    <text evidence="15">The sequence shown here is derived from an EMBL/GenBank/DDBJ whole genome shotgun (WGS) entry which is preliminary data.</text>
</comment>
<name>A0ABT7UR01_9FIRM</name>
<evidence type="ECO:0000256" key="7">
    <source>
        <dbReference type="ARBA" id="ARBA00022984"/>
    </source>
</evidence>
<dbReference type="PANTHER" id="PTHR43024:SF1">
    <property type="entry name" value="UDP-N-ACETYLMURAMOYL-TRIPEPTIDE--D-ALANYL-D-ALANINE LIGASE"/>
    <property type="match status" value="1"/>
</dbReference>